<feature type="transmembrane region" description="Helical" evidence="1">
    <location>
        <begin position="37"/>
        <end position="57"/>
    </location>
</feature>
<comment type="caution">
    <text evidence="2">The sequence shown here is derived from an EMBL/GenBank/DDBJ whole genome shotgun (WGS) entry which is preliminary data.</text>
</comment>
<reference evidence="2 3" key="1">
    <citation type="submission" date="2022-12" db="EMBL/GenBank/DDBJ databases">
        <title>Draft genome sequence of Paenibacillus sp. dW9.</title>
        <authorList>
            <person name="Choi E.-W."/>
            <person name="Kim D.-U."/>
        </authorList>
    </citation>
    <scope>NUCLEOTIDE SEQUENCE [LARGE SCALE GENOMIC DNA]</scope>
    <source>
        <strain evidence="3">dW9</strain>
    </source>
</reference>
<gene>
    <name evidence="2" type="ORF">O9H85_28890</name>
</gene>
<feature type="transmembrane region" description="Helical" evidence="1">
    <location>
        <begin position="12"/>
        <end position="31"/>
    </location>
</feature>
<keyword evidence="1" id="KW-1133">Transmembrane helix</keyword>
<dbReference type="Proteomes" id="UP001527882">
    <property type="component" value="Unassembled WGS sequence"/>
</dbReference>
<keyword evidence="1" id="KW-0472">Membrane</keyword>
<feature type="transmembrane region" description="Helical" evidence="1">
    <location>
        <begin position="103"/>
        <end position="123"/>
    </location>
</feature>
<proteinExistence type="predicted"/>
<sequence length="215" mass="23903">MENKQVQKFAENARWSFFLAILIIGALLSVLSDRLTIGPSWLIPAITLVLLIPLSITIKKSYQRITRRIALIITGIVTVGLISSVAFLVYGLFTHTAASAVTLLRDAAILWLTNVSVFTVWYWEIDQGGPYTRHVSKTQPIDFLFPQMLYDESGIWTNWKPEFMDYLFLAFNTSAALGPTDTLVMSRRAKLLMNTQASVSLVIVAVLAAHAIGAL</sequence>
<organism evidence="2 3">
    <name type="scientific">Paenibacillus gyeongsangnamensis</name>
    <dbReference type="NCBI Taxonomy" id="3388067"/>
    <lineage>
        <taxon>Bacteria</taxon>
        <taxon>Bacillati</taxon>
        <taxon>Bacillota</taxon>
        <taxon>Bacilli</taxon>
        <taxon>Bacillales</taxon>
        <taxon>Paenibacillaceae</taxon>
        <taxon>Paenibacillus</taxon>
    </lineage>
</organism>
<evidence type="ECO:0000313" key="2">
    <source>
        <dbReference type="EMBL" id="MCZ8516337.1"/>
    </source>
</evidence>
<evidence type="ECO:0000256" key="1">
    <source>
        <dbReference type="SAM" id="Phobius"/>
    </source>
</evidence>
<accession>A0ABT4QHQ4</accession>
<protein>
    <submittedName>
        <fullName evidence="2">DUF1345 domain-containing protein</fullName>
    </submittedName>
</protein>
<dbReference type="EMBL" id="JAQAGZ010000023">
    <property type="protein sequence ID" value="MCZ8516337.1"/>
    <property type="molecule type" value="Genomic_DNA"/>
</dbReference>
<name>A0ABT4QHQ4_9BACL</name>
<keyword evidence="1" id="KW-0812">Transmembrane</keyword>
<keyword evidence="3" id="KW-1185">Reference proteome</keyword>
<evidence type="ECO:0000313" key="3">
    <source>
        <dbReference type="Proteomes" id="UP001527882"/>
    </source>
</evidence>
<feature type="transmembrane region" description="Helical" evidence="1">
    <location>
        <begin position="69"/>
        <end position="91"/>
    </location>
</feature>
<dbReference type="RefSeq" id="WP_269884870.1">
    <property type="nucleotide sequence ID" value="NZ_JAQAGZ010000023.1"/>
</dbReference>
<feature type="transmembrane region" description="Helical" evidence="1">
    <location>
        <begin position="191"/>
        <end position="212"/>
    </location>
</feature>